<dbReference type="PANTHER" id="PTHR10540">
    <property type="entry name" value="EUKARYOTIC TRANSLATION INITIATION FACTOR 3 SUBUNIT F-RELATED"/>
    <property type="match status" value="1"/>
</dbReference>
<dbReference type="EMBL" id="KQ964540">
    <property type="protein sequence ID" value="KXN69281.1"/>
    <property type="molecule type" value="Genomic_DNA"/>
</dbReference>
<evidence type="ECO:0000259" key="4">
    <source>
        <dbReference type="PROSITE" id="PS50249"/>
    </source>
</evidence>
<dbReference type="CDD" id="cd08062">
    <property type="entry name" value="MPN_RPN7_8"/>
    <property type="match status" value="1"/>
</dbReference>
<protein>
    <submittedName>
        <fullName evidence="5">Mov34-domain-containing protein</fullName>
    </submittedName>
</protein>
<proteinExistence type="inferred from homology"/>
<dbReference type="InterPro" id="IPR024969">
    <property type="entry name" value="EIF3F/CSN6-like_C"/>
</dbReference>
<dbReference type="Proteomes" id="UP000070444">
    <property type="component" value="Unassembled WGS sequence"/>
</dbReference>
<dbReference type="InterPro" id="IPR000555">
    <property type="entry name" value="JAMM/MPN+_dom"/>
</dbReference>
<evidence type="ECO:0000256" key="2">
    <source>
        <dbReference type="ARBA" id="ARBA00008568"/>
    </source>
</evidence>
<feature type="domain" description="MPN" evidence="4">
    <location>
        <begin position="18"/>
        <end position="152"/>
    </location>
</feature>
<dbReference type="OrthoDB" id="10256771at2759"/>
<dbReference type="GO" id="GO:0008237">
    <property type="term" value="F:metallopeptidase activity"/>
    <property type="evidence" value="ECO:0007669"/>
    <property type="project" value="InterPro"/>
</dbReference>
<evidence type="ECO:0000256" key="1">
    <source>
        <dbReference type="ARBA" id="ARBA00002187"/>
    </source>
</evidence>
<evidence type="ECO:0000256" key="3">
    <source>
        <dbReference type="ARBA" id="ARBA00022942"/>
    </source>
</evidence>
<dbReference type="FunFam" id="3.40.140.10:FF:000004">
    <property type="entry name" value="26S proteasome regulatory subunit rpn-8"/>
    <property type="match status" value="1"/>
</dbReference>
<sequence>MVQLETSVVSSSVIPERVTVHPLVLLSVVDHYNRVAKNTRKRVVGVLLGQNNGKYINVANSFAVPFEEDERDPKVWFLDHNYVESMETMFKKVNAKEKMIGWYHSGPKLRPSDLQINELFRNFTPNPVLVVVDVKPNDVGIPTDAYFAVDEIQKDGKSASKTFMHLYSEIGAEEAEEICVEHLLRDIKDNAIGTLSTRIGNQVDSLKGLEKRILEMHNYVSSVVNQDLPVNHEIIYNLQDMFSLLPNLDVLETAKAFSLKANDQYMIIYLSSLIRSVIALHNLINNKITNRDAENLEINEAQAALSKLQEISVDDKNSTEMEE</sequence>
<name>A0A137P2Y7_CONC2</name>
<reference evidence="5 6" key="1">
    <citation type="journal article" date="2015" name="Genome Biol. Evol.">
        <title>Phylogenomic analyses indicate that early fungi evolved digesting cell walls of algal ancestors of land plants.</title>
        <authorList>
            <person name="Chang Y."/>
            <person name="Wang S."/>
            <person name="Sekimoto S."/>
            <person name="Aerts A.L."/>
            <person name="Choi C."/>
            <person name="Clum A."/>
            <person name="LaButti K.M."/>
            <person name="Lindquist E.A."/>
            <person name="Yee Ngan C."/>
            <person name="Ohm R.A."/>
            <person name="Salamov A.A."/>
            <person name="Grigoriev I.V."/>
            <person name="Spatafora J.W."/>
            <person name="Berbee M.L."/>
        </authorList>
    </citation>
    <scope>NUCLEOTIDE SEQUENCE [LARGE SCALE GENOMIC DNA]</scope>
    <source>
        <strain evidence="5 6">NRRL 28638</strain>
    </source>
</reference>
<dbReference type="STRING" id="796925.A0A137P2Y7"/>
<evidence type="ECO:0000313" key="6">
    <source>
        <dbReference type="Proteomes" id="UP000070444"/>
    </source>
</evidence>
<evidence type="ECO:0000313" key="5">
    <source>
        <dbReference type="EMBL" id="KXN69281.1"/>
    </source>
</evidence>
<dbReference type="AlphaFoldDB" id="A0A137P2Y7"/>
<accession>A0A137P2Y7</accession>
<organism evidence="5 6">
    <name type="scientific">Conidiobolus coronatus (strain ATCC 28846 / CBS 209.66 / NRRL 28638)</name>
    <name type="common">Delacroixia coronata</name>
    <dbReference type="NCBI Taxonomy" id="796925"/>
    <lineage>
        <taxon>Eukaryota</taxon>
        <taxon>Fungi</taxon>
        <taxon>Fungi incertae sedis</taxon>
        <taxon>Zoopagomycota</taxon>
        <taxon>Entomophthoromycotina</taxon>
        <taxon>Entomophthoromycetes</taxon>
        <taxon>Entomophthorales</taxon>
        <taxon>Ancylistaceae</taxon>
        <taxon>Conidiobolus</taxon>
    </lineage>
</organism>
<comment type="similarity">
    <text evidence="2">Belongs to the peptidase M67A family.</text>
</comment>
<dbReference type="GO" id="GO:0008541">
    <property type="term" value="C:proteasome regulatory particle, lid subcomplex"/>
    <property type="evidence" value="ECO:0007669"/>
    <property type="project" value="EnsemblFungi"/>
</dbReference>
<keyword evidence="3" id="KW-0647">Proteasome</keyword>
<dbReference type="GO" id="GO:0034515">
    <property type="term" value="C:proteasome storage granule"/>
    <property type="evidence" value="ECO:0007669"/>
    <property type="project" value="EnsemblFungi"/>
</dbReference>
<dbReference type="Gene3D" id="3.40.140.10">
    <property type="entry name" value="Cytidine Deaminase, domain 2"/>
    <property type="match status" value="1"/>
</dbReference>
<dbReference type="Pfam" id="PF01398">
    <property type="entry name" value="JAB"/>
    <property type="match status" value="1"/>
</dbReference>
<dbReference type="InterPro" id="IPR037518">
    <property type="entry name" value="MPN"/>
</dbReference>
<keyword evidence="6" id="KW-1185">Reference proteome</keyword>
<gene>
    <name evidence="5" type="ORF">CONCODRAFT_40843</name>
</gene>
<dbReference type="SMART" id="SM00232">
    <property type="entry name" value="JAB_MPN"/>
    <property type="match status" value="1"/>
</dbReference>
<dbReference type="InterPro" id="IPR033858">
    <property type="entry name" value="MPN_RPN7_8"/>
</dbReference>
<dbReference type="GO" id="GO:0043161">
    <property type="term" value="P:proteasome-mediated ubiquitin-dependent protein catabolic process"/>
    <property type="evidence" value="ECO:0007669"/>
    <property type="project" value="EnsemblFungi"/>
</dbReference>
<dbReference type="PANTHER" id="PTHR10540:SF7">
    <property type="entry name" value="26S PROTEASOME NON-ATPASE REGULATORY SUBUNIT 7"/>
    <property type="match status" value="1"/>
</dbReference>
<dbReference type="PROSITE" id="PS50249">
    <property type="entry name" value="MPN"/>
    <property type="match status" value="1"/>
</dbReference>
<comment type="function">
    <text evidence="1">Acts as a regulatory subunit of the 26S proteasome which is involved in the ATP-dependent degradation of ubiquitinated proteins.</text>
</comment>
<dbReference type="OMA" id="HAMSIKT"/>
<dbReference type="Pfam" id="PF13012">
    <property type="entry name" value="MitMem_reg"/>
    <property type="match status" value="1"/>
</dbReference>